<sequence length="259" mass="29288">MPQVPVSVVDRAASASSARARRWAARVRPALVRQRPVPPQRRSETLSLQREHPQLRGRRAAAGSERSPWVQLVALAGLAFGPRPLRQLRSSTVGTLLAVASASTELRSECWAPSVWSPLALRVWTAGSTVFRYSEWSVHWERWGRRAFQEAQACQEIRDQVLAEVLRRLGLRAVVALAQSFRAPQVCWIRVRDLLGGTPMAGHRARLRLDHRGHSFPARGYWRKELAVQAQGVRCRREHQGDFPVAVAQEVRYRKPVEP</sequence>
<dbReference type="KEGG" id="mrh:MycrhN_2435"/>
<proteinExistence type="predicted"/>
<evidence type="ECO:0000313" key="3">
    <source>
        <dbReference type="Proteomes" id="UP000005442"/>
    </source>
</evidence>
<accession>G8RVF1</accession>
<dbReference type="EMBL" id="CP003169">
    <property type="protein sequence ID" value="AEV73023.1"/>
    <property type="molecule type" value="Genomic_DNA"/>
</dbReference>
<keyword evidence="3" id="KW-1185">Reference proteome</keyword>
<name>G8RVF1_MYCRN</name>
<dbReference type="AlphaFoldDB" id="G8RVF1"/>
<feature type="compositionally biased region" description="Basic and acidic residues" evidence="1">
    <location>
        <begin position="41"/>
        <end position="54"/>
    </location>
</feature>
<evidence type="ECO:0000313" key="2">
    <source>
        <dbReference type="EMBL" id="AEV73023.1"/>
    </source>
</evidence>
<evidence type="ECO:0000256" key="1">
    <source>
        <dbReference type="SAM" id="MobiDB-lite"/>
    </source>
</evidence>
<dbReference type="HOGENOM" id="CLU_1072914_0_0_11"/>
<dbReference type="Proteomes" id="UP000005442">
    <property type="component" value="Chromosome"/>
</dbReference>
<protein>
    <submittedName>
        <fullName evidence="2">Uncharacterized protein</fullName>
    </submittedName>
</protein>
<feature type="region of interest" description="Disordered" evidence="1">
    <location>
        <begin position="34"/>
        <end position="62"/>
    </location>
</feature>
<organism evidence="2 3">
    <name type="scientific">Mycolicibacterium rhodesiae (strain NBB3)</name>
    <name type="common">Mycobacterium rhodesiae</name>
    <dbReference type="NCBI Taxonomy" id="710685"/>
    <lineage>
        <taxon>Bacteria</taxon>
        <taxon>Bacillati</taxon>
        <taxon>Actinomycetota</taxon>
        <taxon>Actinomycetes</taxon>
        <taxon>Mycobacteriales</taxon>
        <taxon>Mycobacteriaceae</taxon>
        <taxon>Mycolicibacterium</taxon>
    </lineage>
</organism>
<reference evidence="2 3" key="1">
    <citation type="submission" date="2011-12" db="EMBL/GenBank/DDBJ databases">
        <title>Complete sequence of Mycobacterium rhodesiae NBB3.</title>
        <authorList>
            <consortium name="US DOE Joint Genome Institute"/>
            <person name="Lucas S."/>
            <person name="Han J."/>
            <person name="Lapidus A."/>
            <person name="Cheng J.-F."/>
            <person name="Goodwin L."/>
            <person name="Pitluck S."/>
            <person name="Peters L."/>
            <person name="Mikhailova N."/>
            <person name="Gu W."/>
            <person name="Detter J.C."/>
            <person name="Han C."/>
            <person name="Tapia R."/>
            <person name="Land M."/>
            <person name="Hauser L."/>
            <person name="Kyrpides N."/>
            <person name="Ivanova N."/>
            <person name="Pagani I."/>
            <person name="Mattes T."/>
            <person name="Holmes A."/>
            <person name="Rutledge P."/>
            <person name="Paulsen I."/>
            <person name="Coleman N."/>
            <person name="Woyke T."/>
        </authorList>
    </citation>
    <scope>NUCLEOTIDE SEQUENCE [LARGE SCALE GENOMIC DNA]</scope>
    <source>
        <strain evidence="2 3">NBB3</strain>
    </source>
</reference>
<gene>
    <name evidence="2" type="ordered locus">MycrhN_2435</name>
</gene>